<keyword evidence="3" id="KW-0808">Transferase</keyword>
<feature type="transmembrane region" description="Helical" evidence="10">
    <location>
        <begin position="148"/>
        <end position="167"/>
    </location>
</feature>
<organism evidence="11">
    <name type="scientific">marine metagenome</name>
    <dbReference type="NCBI Taxonomy" id="408172"/>
    <lineage>
        <taxon>unclassified sequences</taxon>
        <taxon>metagenomes</taxon>
        <taxon>ecological metagenomes</taxon>
    </lineage>
</organism>
<evidence type="ECO:0000256" key="7">
    <source>
        <dbReference type="ARBA" id="ARBA00023136"/>
    </source>
</evidence>
<evidence type="ECO:0000256" key="2">
    <source>
        <dbReference type="ARBA" id="ARBA00022516"/>
    </source>
</evidence>
<dbReference type="SMART" id="SM01207">
    <property type="entry name" value="G3P_acyltransf"/>
    <property type="match status" value="1"/>
</dbReference>
<dbReference type="Pfam" id="PF02660">
    <property type="entry name" value="G3P_acyltransf"/>
    <property type="match status" value="1"/>
</dbReference>
<evidence type="ECO:0000256" key="8">
    <source>
        <dbReference type="ARBA" id="ARBA00023209"/>
    </source>
</evidence>
<evidence type="ECO:0000256" key="5">
    <source>
        <dbReference type="ARBA" id="ARBA00022989"/>
    </source>
</evidence>
<dbReference type="GO" id="GO:0008654">
    <property type="term" value="P:phospholipid biosynthetic process"/>
    <property type="evidence" value="ECO:0007669"/>
    <property type="project" value="UniProtKB-KW"/>
</dbReference>
<dbReference type="GO" id="GO:0043772">
    <property type="term" value="F:acyl-phosphate glycerol-3-phosphate acyltransferase activity"/>
    <property type="evidence" value="ECO:0007669"/>
    <property type="project" value="InterPro"/>
</dbReference>
<feature type="transmembrane region" description="Helical" evidence="10">
    <location>
        <begin position="173"/>
        <end position="189"/>
    </location>
</feature>
<evidence type="ECO:0000256" key="9">
    <source>
        <dbReference type="ARBA" id="ARBA00023264"/>
    </source>
</evidence>
<evidence type="ECO:0000256" key="10">
    <source>
        <dbReference type="SAM" id="Phobius"/>
    </source>
</evidence>
<keyword evidence="8" id="KW-0594">Phospholipid biosynthesis</keyword>
<dbReference type="GO" id="GO:0005886">
    <property type="term" value="C:plasma membrane"/>
    <property type="evidence" value="ECO:0007669"/>
    <property type="project" value="InterPro"/>
</dbReference>
<keyword evidence="2" id="KW-0444">Lipid biosynthesis</keyword>
<dbReference type="PANTHER" id="PTHR30309">
    <property type="entry name" value="INNER MEMBRANE PROTEIN YGIH"/>
    <property type="match status" value="1"/>
</dbReference>
<evidence type="ECO:0000256" key="6">
    <source>
        <dbReference type="ARBA" id="ARBA00023098"/>
    </source>
</evidence>
<evidence type="ECO:0000313" key="11">
    <source>
        <dbReference type="EMBL" id="SVB74875.1"/>
    </source>
</evidence>
<feature type="transmembrane region" description="Helical" evidence="10">
    <location>
        <begin position="117"/>
        <end position="141"/>
    </location>
</feature>
<dbReference type="EMBL" id="UINC01055693">
    <property type="protein sequence ID" value="SVB74875.1"/>
    <property type="molecule type" value="Genomic_DNA"/>
</dbReference>
<dbReference type="PANTHER" id="PTHR30309:SF0">
    <property type="entry name" value="GLYCEROL-3-PHOSPHATE ACYLTRANSFERASE-RELATED"/>
    <property type="match status" value="1"/>
</dbReference>
<reference evidence="11" key="1">
    <citation type="submission" date="2018-05" db="EMBL/GenBank/DDBJ databases">
        <authorList>
            <person name="Lanie J.A."/>
            <person name="Ng W.-L."/>
            <person name="Kazmierczak K.M."/>
            <person name="Andrzejewski T.M."/>
            <person name="Davidsen T.M."/>
            <person name="Wayne K.J."/>
            <person name="Tettelin H."/>
            <person name="Glass J.I."/>
            <person name="Rusch D."/>
            <person name="Podicherti R."/>
            <person name="Tsui H.-C.T."/>
            <person name="Winkler M.E."/>
        </authorList>
    </citation>
    <scope>NUCLEOTIDE SEQUENCE</scope>
</reference>
<proteinExistence type="inferred from homology"/>
<accession>A0A382GJD3</accession>
<feature type="transmembrane region" description="Helical" evidence="10">
    <location>
        <begin position="86"/>
        <end position="105"/>
    </location>
</feature>
<gene>
    <name evidence="11" type="ORF">METZ01_LOCUS227729</name>
</gene>
<dbReference type="AlphaFoldDB" id="A0A382GJD3"/>
<keyword evidence="6" id="KW-0443">Lipid metabolism</keyword>
<protein>
    <submittedName>
        <fullName evidence="11">Uncharacterized protein</fullName>
    </submittedName>
</protein>
<keyword evidence="1" id="KW-1003">Cell membrane</keyword>
<dbReference type="HAMAP" id="MF_01043">
    <property type="entry name" value="PlsY"/>
    <property type="match status" value="1"/>
</dbReference>
<keyword evidence="5 10" id="KW-1133">Transmembrane helix</keyword>
<evidence type="ECO:0000256" key="3">
    <source>
        <dbReference type="ARBA" id="ARBA00022679"/>
    </source>
</evidence>
<keyword evidence="7 10" id="KW-0472">Membrane</keyword>
<evidence type="ECO:0000256" key="4">
    <source>
        <dbReference type="ARBA" id="ARBA00022692"/>
    </source>
</evidence>
<keyword evidence="9" id="KW-1208">Phospholipid metabolism</keyword>
<keyword evidence="4 10" id="KW-0812">Transmembrane</keyword>
<dbReference type="NCBIfam" id="TIGR00023">
    <property type="entry name" value="glycerol-3-phosphate 1-O-acyltransferase PlsY"/>
    <property type="match status" value="1"/>
</dbReference>
<sequence>MIFFLCLLAAFLLGSVPFGLLVGKIWLGIDVRKEGSGNIGMTNVMRIGGRGPGIVTFLLDFGKGFLAVRLASLDDVLLNKDDETRMLMLTLVGCAVVLGHVYSVFLKFKGGKGVSTLFGILAALSLGIGLLAGAVWISMFLWKRVSSLSALTLLVVLPWLFLLIPWLTEQIPSLKQFFMIFALSALLIYKHRENISRLISGEERKLKT</sequence>
<name>A0A382GJD3_9ZZZZ</name>
<dbReference type="InterPro" id="IPR003811">
    <property type="entry name" value="G3P_acylTferase_PlsY"/>
</dbReference>
<feature type="transmembrane region" description="Helical" evidence="10">
    <location>
        <begin position="47"/>
        <end position="66"/>
    </location>
</feature>
<evidence type="ECO:0000256" key="1">
    <source>
        <dbReference type="ARBA" id="ARBA00022475"/>
    </source>
</evidence>